<keyword evidence="1" id="KW-0812">Transmembrane</keyword>
<evidence type="ECO:0000313" key="2">
    <source>
        <dbReference type="Proteomes" id="UP000887540"/>
    </source>
</evidence>
<keyword evidence="1" id="KW-0472">Membrane</keyword>
<dbReference type="AlphaFoldDB" id="A0A914E2M8"/>
<feature type="transmembrane region" description="Helical" evidence="1">
    <location>
        <begin position="82"/>
        <end position="103"/>
    </location>
</feature>
<organism evidence="2 3">
    <name type="scientific">Acrobeloides nanus</name>
    <dbReference type="NCBI Taxonomy" id="290746"/>
    <lineage>
        <taxon>Eukaryota</taxon>
        <taxon>Metazoa</taxon>
        <taxon>Ecdysozoa</taxon>
        <taxon>Nematoda</taxon>
        <taxon>Chromadorea</taxon>
        <taxon>Rhabditida</taxon>
        <taxon>Tylenchina</taxon>
        <taxon>Cephalobomorpha</taxon>
        <taxon>Cephaloboidea</taxon>
        <taxon>Cephalobidae</taxon>
        <taxon>Acrobeloides</taxon>
    </lineage>
</organism>
<accession>A0A914E2M8</accession>
<sequence>MLMIFVLYQIYSSLAIVKILDQKRLLMERKRIAWVIVAQSGINFVLSAFRVIAFMNIANIFGGGKTMGCYGPFLNFYDQDGYFFQELFVCLDGLMYIFFLTPYREELFRFVKKILRRDKVHVITVSSQSNVIRAANIAR</sequence>
<feature type="transmembrane region" description="Helical" evidence="1">
    <location>
        <begin position="32"/>
        <end position="62"/>
    </location>
</feature>
<dbReference type="WBParaSite" id="ACRNAN_scaffold5317.g19479.t1">
    <property type="protein sequence ID" value="ACRNAN_scaffold5317.g19479.t1"/>
    <property type="gene ID" value="ACRNAN_scaffold5317.g19479"/>
</dbReference>
<dbReference type="Proteomes" id="UP000887540">
    <property type="component" value="Unplaced"/>
</dbReference>
<evidence type="ECO:0000256" key="1">
    <source>
        <dbReference type="SAM" id="Phobius"/>
    </source>
</evidence>
<reference evidence="3" key="1">
    <citation type="submission" date="2022-11" db="UniProtKB">
        <authorList>
            <consortium name="WormBaseParasite"/>
        </authorList>
    </citation>
    <scope>IDENTIFICATION</scope>
</reference>
<keyword evidence="1" id="KW-1133">Transmembrane helix</keyword>
<keyword evidence="2" id="KW-1185">Reference proteome</keyword>
<proteinExistence type="predicted"/>
<name>A0A914E2M8_9BILA</name>
<protein>
    <submittedName>
        <fullName evidence="3">Uncharacterized protein</fullName>
    </submittedName>
</protein>
<evidence type="ECO:0000313" key="3">
    <source>
        <dbReference type="WBParaSite" id="ACRNAN_scaffold5317.g19479.t1"/>
    </source>
</evidence>